<evidence type="ECO:0000256" key="2">
    <source>
        <dbReference type="ARBA" id="ARBA00023002"/>
    </source>
</evidence>
<evidence type="ECO:0000313" key="8">
    <source>
        <dbReference type="Proteomes" id="UP000799118"/>
    </source>
</evidence>
<keyword evidence="3" id="KW-0520">NAD</keyword>
<name>A0A6A4IMP0_9AGAR</name>
<feature type="active site" evidence="4">
    <location>
        <position position="254"/>
    </location>
</feature>
<evidence type="ECO:0000256" key="1">
    <source>
        <dbReference type="ARBA" id="ARBA00009986"/>
    </source>
</evidence>
<dbReference type="PROSITE" id="PS00687">
    <property type="entry name" value="ALDEHYDE_DEHYDR_GLU"/>
    <property type="match status" value="1"/>
</dbReference>
<protein>
    <submittedName>
        <fullName evidence="7">Aldehyde dehydrogenase</fullName>
    </submittedName>
</protein>
<organism evidence="7 8">
    <name type="scientific">Gymnopus androsaceus JB14</name>
    <dbReference type="NCBI Taxonomy" id="1447944"/>
    <lineage>
        <taxon>Eukaryota</taxon>
        <taxon>Fungi</taxon>
        <taxon>Dikarya</taxon>
        <taxon>Basidiomycota</taxon>
        <taxon>Agaricomycotina</taxon>
        <taxon>Agaricomycetes</taxon>
        <taxon>Agaricomycetidae</taxon>
        <taxon>Agaricales</taxon>
        <taxon>Marasmiineae</taxon>
        <taxon>Omphalotaceae</taxon>
        <taxon>Gymnopus</taxon>
    </lineage>
</organism>
<keyword evidence="8" id="KW-1185">Reference proteome</keyword>
<dbReference type="Gene3D" id="3.40.605.10">
    <property type="entry name" value="Aldehyde Dehydrogenase, Chain A, domain 1"/>
    <property type="match status" value="1"/>
</dbReference>
<comment type="similarity">
    <text evidence="1 5">Belongs to the aldehyde dehydrogenase family.</text>
</comment>
<dbReference type="Pfam" id="PF00171">
    <property type="entry name" value="Aldedh"/>
    <property type="match status" value="1"/>
</dbReference>
<dbReference type="InterPro" id="IPR016163">
    <property type="entry name" value="Ald_DH_C"/>
</dbReference>
<dbReference type="InterPro" id="IPR029510">
    <property type="entry name" value="Ald_DH_CS_GLU"/>
</dbReference>
<feature type="domain" description="Aldehyde dehydrogenase" evidence="6">
    <location>
        <begin position="17"/>
        <end position="469"/>
    </location>
</feature>
<dbReference type="InterPro" id="IPR016161">
    <property type="entry name" value="Ald_DH/histidinol_DH"/>
</dbReference>
<dbReference type="GO" id="GO:0016620">
    <property type="term" value="F:oxidoreductase activity, acting on the aldehyde or oxo group of donors, NAD or NADP as acceptor"/>
    <property type="evidence" value="ECO:0007669"/>
    <property type="project" value="InterPro"/>
</dbReference>
<dbReference type="PANTHER" id="PTHR42986">
    <property type="entry name" value="BENZALDEHYDE DEHYDROGENASE YFMT"/>
    <property type="match status" value="1"/>
</dbReference>
<dbReference type="SUPFAM" id="SSF53720">
    <property type="entry name" value="ALDH-like"/>
    <property type="match status" value="1"/>
</dbReference>
<dbReference type="Gene3D" id="3.40.309.10">
    <property type="entry name" value="Aldehyde Dehydrogenase, Chain A, domain 2"/>
    <property type="match status" value="1"/>
</dbReference>
<gene>
    <name evidence="7" type="ORF">BT96DRAFT_466326</name>
</gene>
<sequence>MAPFTPLFIDGQQLPSSDGSTFEIRNPFSMVVVGNSASATSEDCQNAIISAGKAFKTWEHSSLDERCDIFLRAAELLKLDRYKDRILKDVIEETAAAPVFAKWGTFASGLLHDIATLINELDGVCFPSRRVKGGTVAIERRAMGVILAIAPWNAPVQLTLRAILVPILCGNTVVFRSSENSPRSQAIIFELLQEAGLPAGVFNFISTSRETAPQLTAEMIAHPLVRKINFTGSDRAGRAIAIEAAKHLKPCVLELGGKAPVVVLDDANIDEAAKAIVHAAFLHSGQICMSTERVIIQRGVFDNLRDQICKLARSLKAGNPETEPSVKLGCLFSESSAENVISIIQEAKEAGASVLVGDIARDGAVVQPHVVTDVKPGMKLWDRESFGPVLVLIAADSIDEAVDLANASDYSLTAALWTSDLYLAKSISSRIRSGYVNINGNTIGAETVHGLRGLGGSSGYGRFSVDEFTDQRVVITHPLGASYPLLD</sequence>
<keyword evidence="2 5" id="KW-0560">Oxidoreductase</keyword>
<reference evidence="7" key="1">
    <citation type="journal article" date="2019" name="Environ. Microbiol.">
        <title>Fungal ecological strategies reflected in gene transcription - a case study of two litter decomposers.</title>
        <authorList>
            <person name="Barbi F."/>
            <person name="Kohler A."/>
            <person name="Barry K."/>
            <person name="Baskaran P."/>
            <person name="Daum C."/>
            <person name="Fauchery L."/>
            <person name="Ihrmark K."/>
            <person name="Kuo A."/>
            <person name="LaButti K."/>
            <person name="Lipzen A."/>
            <person name="Morin E."/>
            <person name="Grigoriev I.V."/>
            <person name="Henrissat B."/>
            <person name="Lindahl B."/>
            <person name="Martin F."/>
        </authorList>
    </citation>
    <scope>NUCLEOTIDE SEQUENCE</scope>
    <source>
        <strain evidence="7">JB14</strain>
    </source>
</reference>
<accession>A0A6A4IMP0</accession>
<evidence type="ECO:0000313" key="7">
    <source>
        <dbReference type="EMBL" id="KAE9410077.1"/>
    </source>
</evidence>
<evidence type="ECO:0000256" key="4">
    <source>
        <dbReference type="PROSITE-ProRule" id="PRU10007"/>
    </source>
</evidence>
<dbReference type="InterPro" id="IPR016162">
    <property type="entry name" value="Ald_DH_N"/>
</dbReference>
<dbReference type="OrthoDB" id="310895at2759"/>
<dbReference type="InterPro" id="IPR015590">
    <property type="entry name" value="Aldehyde_DH_dom"/>
</dbReference>
<dbReference type="Proteomes" id="UP000799118">
    <property type="component" value="Unassembled WGS sequence"/>
</dbReference>
<dbReference type="EMBL" id="ML769386">
    <property type="protein sequence ID" value="KAE9410077.1"/>
    <property type="molecule type" value="Genomic_DNA"/>
</dbReference>
<dbReference type="PANTHER" id="PTHR42986:SF1">
    <property type="entry name" value="BENZALDEHYDE DEHYDROGENASE YFMT"/>
    <property type="match status" value="1"/>
</dbReference>
<evidence type="ECO:0000259" key="6">
    <source>
        <dbReference type="Pfam" id="PF00171"/>
    </source>
</evidence>
<evidence type="ECO:0000256" key="3">
    <source>
        <dbReference type="ARBA" id="ARBA00023027"/>
    </source>
</evidence>
<evidence type="ECO:0000256" key="5">
    <source>
        <dbReference type="RuleBase" id="RU003345"/>
    </source>
</evidence>
<dbReference type="AlphaFoldDB" id="A0A6A4IMP0"/>
<proteinExistence type="inferred from homology"/>